<comment type="similarity">
    <text evidence="2 10">Belongs to the SecG family.</text>
</comment>
<keyword evidence="6 10" id="KW-0653">Protein transport</keyword>
<keyword evidence="8 10" id="KW-0811">Translocation</keyword>
<dbReference type="GO" id="GO:0015450">
    <property type="term" value="F:protein-transporting ATPase activity"/>
    <property type="evidence" value="ECO:0007669"/>
    <property type="project" value="UniProtKB-UniRule"/>
</dbReference>
<dbReference type="PANTHER" id="PTHR34182">
    <property type="entry name" value="PROTEIN-EXPORT MEMBRANE PROTEIN SECG"/>
    <property type="match status" value="1"/>
</dbReference>
<evidence type="ECO:0000256" key="7">
    <source>
        <dbReference type="ARBA" id="ARBA00022989"/>
    </source>
</evidence>
<keyword evidence="4 10" id="KW-1003">Cell membrane</keyword>
<dbReference type="PRINTS" id="PR01651">
    <property type="entry name" value="SECGEXPORT"/>
</dbReference>
<dbReference type="Proteomes" id="UP000664144">
    <property type="component" value="Unassembled WGS sequence"/>
</dbReference>
<comment type="caution">
    <text evidence="12">The sequence shown here is derived from an EMBL/GenBank/DDBJ whole genome shotgun (WGS) entry which is preliminary data.</text>
</comment>
<protein>
    <recommendedName>
        <fullName evidence="10">Protein-export membrane protein SecG</fullName>
    </recommendedName>
</protein>
<dbReference type="AlphaFoldDB" id="A0A939EVM0"/>
<evidence type="ECO:0000256" key="2">
    <source>
        <dbReference type="ARBA" id="ARBA00008445"/>
    </source>
</evidence>
<dbReference type="GO" id="GO:0065002">
    <property type="term" value="P:intracellular protein transmembrane transport"/>
    <property type="evidence" value="ECO:0007669"/>
    <property type="project" value="TreeGrafter"/>
</dbReference>
<evidence type="ECO:0000256" key="1">
    <source>
        <dbReference type="ARBA" id="ARBA00004651"/>
    </source>
</evidence>
<sequence length="139" mass="13875">MYVALIIVILIVCFLLAIVVLAQNPKGGGLSSQFGSGGAANLMGVKRTGDLLERLTWGFAIGLMVLTLGTHVISGTQAGNGPVRSVNQRRALEQQKVPAVPAPTAPGAAAPAAGGATTPAAQQPASTQQPASAPATPAQ</sequence>
<dbReference type="GO" id="GO:0005886">
    <property type="term" value="C:plasma membrane"/>
    <property type="evidence" value="ECO:0007669"/>
    <property type="project" value="UniProtKB-SubCell"/>
</dbReference>
<dbReference type="EMBL" id="JAFLQZ010000004">
    <property type="protein sequence ID" value="MBO0357846.1"/>
    <property type="molecule type" value="Genomic_DNA"/>
</dbReference>
<evidence type="ECO:0000256" key="9">
    <source>
        <dbReference type="ARBA" id="ARBA00023136"/>
    </source>
</evidence>
<dbReference type="RefSeq" id="WP_206983610.1">
    <property type="nucleotide sequence ID" value="NZ_JAFLQZ010000004.1"/>
</dbReference>
<feature type="compositionally biased region" description="Low complexity" evidence="11">
    <location>
        <begin position="105"/>
        <end position="139"/>
    </location>
</feature>
<evidence type="ECO:0000313" key="12">
    <source>
        <dbReference type="EMBL" id="MBO0357846.1"/>
    </source>
</evidence>
<evidence type="ECO:0000256" key="3">
    <source>
        <dbReference type="ARBA" id="ARBA00022448"/>
    </source>
</evidence>
<dbReference type="NCBIfam" id="TIGR00810">
    <property type="entry name" value="secG"/>
    <property type="match status" value="1"/>
</dbReference>
<dbReference type="GO" id="GO:0009306">
    <property type="term" value="P:protein secretion"/>
    <property type="evidence" value="ECO:0007669"/>
    <property type="project" value="UniProtKB-UniRule"/>
</dbReference>
<keyword evidence="13" id="KW-1185">Reference proteome</keyword>
<gene>
    <name evidence="12" type="primary">secG</name>
    <name evidence="12" type="ORF">J0X19_07800</name>
</gene>
<keyword evidence="9 10" id="KW-0472">Membrane</keyword>
<evidence type="ECO:0000256" key="5">
    <source>
        <dbReference type="ARBA" id="ARBA00022692"/>
    </source>
</evidence>
<evidence type="ECO:0000256" key="8">
    <source>
        <dbReference type="ARBA" id="ARBA00023010"/>
    </source>
</evidence>
<proteinExistence type="inferred from homology"/>
<dbReference type="InterPro" id="IPR004692">
    <property type="entry name" value="SecG"/>
</dbReference>
<dbReference type="PANTHER" id="PTHR34182:SF1">
    <property type="entry name" value="PROTEIN-EXPORT MEMBRANE PROTEIN SECG"/>
    <property type="match status" value="1"/>
</dbReference>
<feature type="transmembrane region" description="Helical" evidence="10">
    <location>
        <begin position="55"/>
        <end position="74"/>
    </location>
</feature>
<evidence type="ECO:0000313" key="13">
    <source>
        <dbReference type="Proteomes" id="UP000664144"/>
    </source>
</evidence>
<evidence type="ECO:0000256" key="6">
    <source>
        <dbReference type="ARBA" id="ARBA00022927"/>
    </source>
</evidence>
<keyword evidence="7 10" id="KW-1133">Transmembrane helix</keyword>
<evidence type="ECO:0000256" key="4">
    <source>
        <dbReference type="ARBA" id="ARBA00022475"/>
    </source>
</evidence>
<evidence type="ECO:0000256" key="11">
    <source>
        <dbReference type="SAM" id="MobiDB-lite"/>
    </source>
</evidence>
<reference evidence="12" key="1">
    <citation type="submission" date="2021-03" db="EMBL/GenBank/DDBJ databases">
        <authorList>
            <person name="Kim M.K."/>
        </authorList>
    </citation>
    <scope>NUCLEOTIDE SEQUENCE</scope>
    <source>
        <strain evidence="12">BT186</strain>
    </source>
</reference>
<comment type="function">
    <text evidence="10">Involved in protein export. Participates in an early event of protein translocation.</text>
</comment>
<keyword evidence="5 10" id="KW-0812">Transmembrane</keyword>
<dbReference type="Pfam" id="PF03840">
    <property type="entry name" value="SecG"/>
    <property type="match status" value="1"/>
</dbReference>
<comment type="caution">
    <text evidence="10">Lacks conserved residue(s) required for the propagation of feature annotation.</text>
</comment>
<evidence type="ECO:0000256" key="10">
    <source>
        <dbReference type="RuleBase" id="RU365087"/>
    </source>
</evidence>
<organism evidence="12 13">
    <name type="scientific">Hymenobacter telluris</name>
    <dbReference type="NCBI Taxonomy" id="2816474"/>
    <lineage>
        <taxon>Bacteria</taxon>
        <taxon>Pseudomonadati</taxon>
        <taxon>Bacteroidota</taxon>
        <taxon>Cytophagia</taxon>
        <taxon>Cytophagales</taxon>
        <taxon>Hymenobacteraceae</taxon>
        <taxon>Hymenobacter</taxon>
    </lineage>
</organism>
<dbReference type="GO" id="GO:0043952">
    <property type="term" value="P:protein transport by the Sec complex"/>
    <property type="evidence" value="ECO:0007669"/>
    <property type="project" value="TreeGrafter"/>
</dbReference>
<keyword evidence="3 10" id="KW-0813">Transport</keyword>
<comment type="subcellular location">
    <subcellularLocation>
        <location evidence="1 10">Cell membrane</location>
        <topology evidence="1 10">Multi-pass membrane protein</topology>
    </subcellularLocation>
</comment>
<accession>A0A939EVM0</accession>
<name>A0A939EVM0_9BACT</name>
<feature type="region of interest" description="Disordered" evidence="11">
    <location>
        <begin position="76"/>
        <end position="139"/>
    </location>
</feature>